<dbReference type="AlphaFoldDB" id="I0I0P0"/>
<name>I0I0P0_CALAS</name>
<dbReference type="InterPro" id="IPR015500">
    <property type="entry name" value="Peptidase_S8_subtilisin-rel"/>
</dbReference>
<dbReference type="InterPro" id="IPR022398">
    <property type="entry name" value="Peptidase_S8_His-AS"/>
</dbReference>
<dbReference type="Gene3D" id="3.40.50.200">
    <property type="entry name" value="Peptidase S8/S53 domain"/>
    <property type="match status" value="1"/>
</dbReference>
<accession>I0I0P0</accession>
<evidence type="ECO:0000256" key="2">
    <source>
        <dbReference type="ARBA" id="ARBA00022670"/>
    </source>
</evidence>
<evidence type="ECO:0000256" key="7">
    <source>
        <dbReference type="SAM" id="MobiDB-lite"/>
    </source>
</evidence>
<keyword evidence="10" id="KW-1185">Reference proteome</keyword>
<protein>
    <submittedName>
        <fullName evidence="9">Putative serine protease</fullName>
    </submittedName>
</protein>
<dbReference type="KEGG" id="cap:CLDAP_07880"/>
<comment type="similarity">
    <text evidence="1 5 6">Belongs to the peptidase S8 family.</text>
</comment>
<keyword evidence="4 5" id="KW-0720">Serine protease</keyword>
<dbReference type="InterPro" id="IPR000209">
    <property type="entry name" value="Peptidase_S8/S53_dom"/>
</dbReference>
<dbReference type="PROSITE" id="PS00136">
    <property type="entry name" value="SUBTILASE_ASP"/>
    <property type="match status" value="1"/>
</dbReference>
<dbReference type="InterPro" id="IPR050131">
    <property type="entry name" value="Peptidase_S8_subtilisin-like"/>
</dbReference>
<dbReference type="PROSITE" id="PS00137">
    <property type="entry name" value="SUBTILASE_HIS"/>
    <property type="match status" value="1"/>
</dbReference>
<dbReference type="GO" id="GO:0004252">
    <property type="term" value="F:serine-type endopeptidase activity"/>
    <property type="evidence" value="ECO:0007669"/>
    <property type="project" value="UniProtKB-UniRule"/>
</dbReference>
<gene>
    <name evidence="9" type="ordered locus">CLDAP_07880</name>
</gene>
<dbReference type="GO" id="GO:0006508">
    <property type="term" value="P:proteolysis"/>
    <property type="evidence" value="ECO:0007669"/>
    <property type="project" value="UniProtKB-KW"/>
</dbReference>
<dbReference type="PROSITE" id="PS51892">
    <property type="entry name" value="SUBTILASE"/>
    <property type="match status" value="1"/>
</dbReference>
<keyword evidence="3 5" id="KW-0378">Hydrolase</keyword>
<dbReference type="InterPro" id="IPR036852">
    <property type="entry name" value="Peptidase_S8/S53_dom_sf"/>
</dbReference>
<dbReference type="PANTHER" id="PTHR43806">
    <property type="entry name" value="PEPTIDASE S8"/>
    <property type="match status" value="1"/>
</dbReference>
<evidence type="ECO:0000259" key="8">
    <source>
        <dbReference type="Pfam" id="PF00082"/>
    </source>
</evidence>
<dbReference type="InterPro" id="IPR023827">
    <property type="entry name" value="Peptidase_S8_Asp-AS"/>
</dbReference>
<dbReference type="SUPFAM" id="SSF52743">
    <property type="entry name" value="Subtilisin-like"/>
    <property type="match status" value="1"/>
</dbReference>
<evidence type="ECO:0000256" key="3">
    <source>
        <dbReference type="ARBA" id="ARBA00022801"/>
    </source>
</evidence>
<evidence type="ECO:0000256" key="5">
    <source>
        <dbReference type="PROSITE-ProRule" id="PRU01240"/>
    </source>
</evidence>
<feature type="region of interest" description="Disordered" evidence="7">
    <location>
        <begin position="1"/>
        <end position="22"/>
    </location>
</feature>
<evidence type="ECO:0000256" key="1">
    <source>
        <dbReference type="ARBA" id="ARBA00011073"/>
    </source>
</evidence>
<reference evidence="9 10" key="1">
    <citation type="submission" date="2012-02" db="EMBL/GenBank/DDBJ databases">
        <title>Complete genome sequence of Caldilinea aerophila DSM 14535 (= NBRC 102666).</title>
        <authorList>
            <person name="Oguchi A."/>
            <person name="Hosoyama A."/>
            <person name="Sekine M."/>
            <person name="Fukai R."/>
            <person name="Kato Y."/>
            <person name="Nakamura S."/>
            <person name="Hanada S."/>
            <person name="Yamazaki S."/>
            <person name="Fujita N."/>
        </authorList>
    </citation>
    <scope>NUCLEOTIDE SEQUENCE [LARGE SCALE GENOMIC DNA]</scope>
    <source>
        <strain evidence="10">DSM 14535 / JCM 11387 / NBRC 104270 / STL-6-O1</strain>
    </source>
</reference>
<evidence type="ECO:0000313" key="9">
    <source>
        <dbReference type="EMBL" id="BAL98827.1"/>
    </source>
</evidence>
<keyword evidence="2 5" id="KW-0645">Protease</keyword>
<dbReference type="Pfam" id="PF00082">
    <property type="entry name" value="Peptidase_S8"/>
    <property type="match status" value="1"/>
</dbReference>
<evidence type="ECO:0000256" key="6">
    <source>
        <dbReference type="RuleBase" id="RU003355"/>
    </source>
</evidence>
<organism evidence="9 10">
    <name type="scientific">Caldilinea aerophila (strain DSM 14535 / JCM 11387 / NBRC 104270 / STL-6-O1)</name>
    <dbReference type="NCBI Taxonomy" id="926550"/>
    <lineage>
        <taxon>Bacteria</taxon>
        <taxon>Bacillati</taxon>
        <taxon>Chloroflexota</taxon>
        <taxon>Caldilineae</taxon>
        <taxon>Caldilineales</taxon>
        <taxon>Caldilineaceae</taxon>
        <taxon>Caldilinea</taxon>
    </lineage>
</organism>
<feature type="domain" description="Peptidase S8/S53" evidence="8">
    <location>
        <begin position="152"/>
        <end position="422"/>
    </location>
</feature>
<dbReference type="eggNOG" id="COG1404">
    <property type="taxonomic scope" value="Bacteria"/>
</dbReference>
<dbReference type="MEROPS" id="S08.002"/>
<sequence>MFGSSAQPLQAQGQPEPPPDTLLAEAWPGEYIVVLEPGSNEVAAAQAQLALAGELIDQVTPCGSNTTLQIWRLYNPDAGPAFQALADTPGIASIEPNWVVRAAGIPAPPPPAPERPYTFNDTFYASHQWPLQRSSFARAWQLIQERNLPLQKVRIAVIDSGVDFSHPDLAGRLLPGFNYIITTTAPIDDFGHGTHVTGIIAAIANNGIGVAGGAPNIEIDPLKMLGSNGGGTVPNLIRAICDAADRGAAVINMSLEIPTGAITLPTADTIQQAVDYAYDNDRGSLLVAAAGNSNGGPVYYPARLDHVVAVAALTPENTRASYSAAGTQLDIAAGGGSFARSVLSTWSALVPGKCTGTGRVLLNEGGAYYCTEPGTSMAAPLVSAAAALLKSIRPALTADAIEAILKQTARDVGLPQSEVGAGLLDAEAAVRRLLASEVRISPRRIDATLPPGALPFTQTVIIDTPALTPLNVSGVISPTPWLQVVNVAGSSFSADISYGAPLYLTFVVSPTHLITGTYSSAVELAITYPDSSVRSDAVSVTVSIGDWVTHRTYVPLMLGGAGQTPPRAFEWEEPDGAPTVLSIQSSGYVTVSLPFAFPLSGVGAIDAAATYTQAHVYEDGFLAFASGPFLPVAEPSQNRCLPVLDQPGQAIFGWWADLDPGLSGGVISAFQPAPDRFVIQYEDVASAAGTEPPYTVTFQIVLHSNGNIGLNYLEVPDAVAQDLGELTPEVTVGVQARNGLFYNQATCITLSEGYGRPPHSQTSILIAREDVY</sequence>
<dbReference type="Proteomes" id="UP000007880">
    <property type="component" value="Chromosome"/>
</dbReference>
<feature type="active site" description="Charge relay system" evidence="5">
    <location>
        <position position="376"/>
    </location>
</feature>
<dbReference type="STRING" id="926550.CLDAP_07880"/>
<dbReference type="PRINTS" id="PR00723">
    <property type="entry name" value="SUBTILISIN"/>
</dbReference>
<dbReference type="InterPro" id="IPR023828">
    <property type="entry name" value="Peptidase_S8_Ser-AS"/>
</dbReference>
<proteinExistence type="inferred from homology"/>
<dbReference type="PROSITE" id="PS00138">
    <property type="entry name" value="SUBTILASE_SER"/>
    <property type="match status" value="1"/>
</dbReference>
<dbReference type="PANTHER" id="PTHR43806:SF11">
    <property type="entry name" value="CEREVISIN-RELATED"/>
    <property type="match status" value="1"/>
</dbReference>
<feature type="active site" description="Charge relay system" evidence="5">
    <location>
        <position position="192"/>
    </location>
</feature>
<feature type="active site" description="Charge relay system" evidence="5">
    <location>
        <position position="159"/>
    </location>
</feature>
<feature type="compositionally biased region" description="Polar residues" evidence="7">
    <location>
        <begin position="1"/>
        <end position="13"/>
    </location>
</feature>
<evidence type="ECO:0000256" key="4">
    <source>
        <dbReference type="ARBA" id="ARBA00022825"/>
    </source>
</evidence>
<dbReference type="HOGENOM" id="CLU_361965_0_0_0"/>
<dbReference type="EMBL" id="AP012337">
    <property type="protein sequence ID" value="BAL98827.1"/>
    <property type="molecule type" value="Genomic_DNA"/>
</dbReference>
<evidence type="ECO:0000313" key="10">
    <source>
        <dbReference type="Proteomes" id="UP000007880"/>
    </source>
</evidence>